<dbReference type="Proteomes" id="UP000735302">
    <property type="component" value="Unassembled WGS sequence"/>
</dbReference>
<evidence type="ECO:0000313" key="3">
    <source>
        <dbReference type="Proteomes" id="UP000735302"/>
    </source>
</evidence>
<keyword evidence="3" id="KW-1185">Reference proteome</keyword>
<sequence length="195" mass="21875">MTSDMCHTRGQEDLKKKMKVRVYLCRGGKILRKKEGGHAQLKAQGRPRVQPTIARTHADTRRQSRLAVSLPDSQTPSDREQQASKQGGTAFRRVRAAGLMPLRPSGCRRPSLLEFYFPFLLLSLSLPPYSAGSPISSTASDSINIRFDFVAWRAAGVRYRGCFALDHHHYCYYHCLVALAWLPSLSPSLPFLQAC</sequence>
<name>A0AAV3Y3C7_9GAST</name>
<organism evidence="2 3">
    <name type="scientific">Plakobranchus ocellatus</name>
    <dbReference type="NCBI Taxonomy" id="259542"/>
    <lineage>
        <taxon>Eukaryota</taxon>
        <taxon>Metazoa</taxon>
        <taxon>Spiralia</taxon>
        <taxon>Lophotrochozoa</taxon>
        <taxon>Mollusca</taxon>
        <taxon>Gastropoda</taxon>
        <taxon>Heterobranchia</taxon>
        <taxon>Euthyneura</taxon>
        <taxon>Panpulmonata</taxon>
        <taxon>Sacoglossa</taxon>
        <taxon>Placobranchoidea</taxon>
        <taxon>Plakobranchidae</taxon>
        <taxon>Plakobranchus</taxon>
    </lineage>
</organism>
<reference evidence="2 3" key="1">
    <citation type="journal article" date="2021" name="Elife">
        <title>Chloroplast acquisition without the gene transfer in kleptoplastic sea slugs, Plakobranchus ocellatus.</title>
        <authorList>
            <person name="Maeda T."/>
            <person name="Takahashi S."/>
            <person name="Yoshida T."/>
            <person name="Shimamura S."/>
            <person name="Takaki Y."/>
            <person name="Nagai Y."/>
            <person name="Toyoda A."/>
            <person name="Suzuki Y."/>
            <person name="Arimoto A."/>
            <person name="Ishii H."/>
            <person name="Satoh N."/>
            <person name="Nishiyama T."/>
            <person name="Hasebe M."/>
            <person name="Maruyama T."/>
            <person name="Minagawa J."/>
            <person name="Obokata J."/>
            <person name="Shigenobu S."/>
        </authorList>
    </citation>
    <scope>NUCLEOTIDE SEQUENCE [LARGE SCALE GENOMIC DNA]</scope>
</reference>
<protein>
    <submittedName>
        <fullName evidence="2">Uncharacterized protein</fullName>
    </submittedName>
</protein>
<comment type="caution">
    <text evidence="2">The sequence shown here is derived from an EMBL/GenBank/DDBJ whole genome shotgun (WGS) entry which is preliminary data.</text>
</comment>
<dbReference type="EMBL" id="BLXT01000945">
    <property type="protein sequence ID" value="GFN81755.1"/>
    <property type="molecule type" value="Genomic_DNA"/>
</dbReference>
<evidence type="ECO:0000313" key="2">
    <source>
        <dbReference type="EMBL" id="GFN81755.1"/>
    </source>
</evidence>
<gene>
    <name evidence="2" type="ORF">PoB_000826100</name>
</gene>
<evidence type="ECO:0000256" key="1">
    <source>
        <dbReference type="SAM" id="MobiDB-lite"/>
    </source>
</evidence>
<accession>A0AAV3Y3C7</accession>
<proteinExistence type="predicted"/>
<feature type="region of interest" description="Disordered" evidence="1">
    <location>
        <begin position="36"/>
        <end position="88"/>
    </location>
</feature>
<dbReference type="AlphaFoldDB" id="A0AAV3Y3C7"/>